<gene>
    <name evidence="1" type="ORF">IAA55_09735</name>
</gene>
<reference evidence="1" key="2">
    <citation type="journal article" date="2021" name="PeerJ">
        <title>Extensive microbial diversity within the chicken gut microbiome revealed by metagenomics and culture.</title>
        <authorList>
            <person name="Gilroy R."/>
            <person name="Ravi A."/>
            <person name="Getino M."/>
            <person name="Pursley I."/>
            <person name="Horton D.L."/>
            <person name="Alikhan N.F."/>
            <person name="Baker D."/>
            <person name="Gharbi K."/>
            <person name="Hall N."/>
            <person name="Watson M."/>
            <person name="Adriaenssens E.M."/>
            <person name="Foster-Nyarko E."/>
            <person name="Jarju S."/>
            <person name="Secka A."/>
            <person name="Antonio M."/>
            <person name="Oren A."/>
            <person name="Chaudhuri R.R."/>
            <person name="La Ragione R."/>
            <person name="Hildebrand F."/>
            <person name="Pallen M.J."/>
        </authorList>
    </citation>
    <scope>NUCLEOTIDE SEQUENCE</scope>
    <source>
        <strain evidence="1">ChiSjej5B23-6657</strain>
    </source>
</reference>
<dbReference type="InterPro" id="IPR036866">
    <property type="entry name" value="RibonucZ/Hydroxyglut_hydro"/>
</dbReference>
<protein>
    <submittedName>
        <fullName evidence="1">MBL fold metallo-hydrolase</fullName>
    </submittedName>
</protein>
<accession>A0A9D1EB23</accession>
<dbReference type="Proteomes" id="UP000823912">
    <property type="component" value="Unassembled WGS sequence"/>
</dbReference>
<feature type="non-terminal residue" evidence="1">
    <location>
        <position position="264"/>
    </location>
</feature>
<proteinExistence type="predicted"/>
<dbReference type="Gene3D" id="3.60.15.10">
    <property type="entry name" value="Ribonuclease Z/Hydroxyacylglutathione hydrolase-like"/>
    <property type="match status" value="1"/>
</dbReference>
<dbReference type="EMBL" id="DVHM01000166">
    <property type="protein sequence ID" value="HIR71547.1"/>
    <property type="molecule type" value="Genomic_DNA"/>
</dbReference>
<dbReference type="AlphaFoldDB" id="A0A9D1EB23"/>
<dbReference type="SUPFAM" id="SSF56281">
    <property type="entry name" value="Metallo-hydrolase/oxidoreductase"/>
    <property type="match status" value="1"/>
</dbReference>
<organism evidence="1 2">
    <name type="scientific">Candidatus Pullilachnospira gallistercoris</name>
    <dbReference type="NCBI Taxonomy" id="2840911"/>
    <lineage>
        <taxon>Bacteria</taxon>
        <taxon>Bacillati</taxon>
        <taxon>Bacillota</taxon>
        <taxon>Clostridia</taxon>
        <taxon>Lachnospirales</taxon>
        <taxon>Lachnospiraceae</taxon>
        <taxon>Lachnospiraceae incertae sedis</taxon>
        <taxon>Candidatus Pullilachnospira</taxon>
    </lineage>
</organism>
<dbReference type="Pfam" id="PF23023">
    <property type="entry name" value="Anti-Pycsar_Apyc1"/>
    <property type="match status" value="1"/>
</dbReference>
<name>A0A9D1EB23_9FIRM</name>
<reference evidence="1" key="1">
    <citation type="submission" date="2020-10" db="EMBL/GenBank/DDBJ databases">
        <authorList>
            <person name="Gilroy R."/>
        </authorList>
    </citation>
    <scope>NUCLEOTIDE SEQUENCE</scope>
    <source>
        <strain evidence="1">ChiSjej5B23-6657</strain>
    </source>
</reference>
<comment type="caution">
    <text evidence="1">The sequence shown here is derived from an EMBL/GenBank/DDBJ whole genome shotgun (WGS) entry which is preliminary data.</text>
</comment>
<evidence type="ECO:0000313" key="1">
    <source>
        <dbReference type="EMBL" id="HIR71547.1"/>
    </source>
</evidence>
<sequence>MIVKDTVLLPSLRYIVQMLDAGTDAAHIVSDLKDLCEYGFTEGTSHVIKTLKEIYLWFDGYAEDREKAKGQLEDVILRGTGCGECLKCYDCLRMFWIQVYHRLYDETAFKKLEGMLCGENTYVFRTLPPEIYRHLDARMSAADYYWEHCGSMKKIKKFNNRLIVLKGMSSSTPAMLNSAFNTQNFHGGGLYINWKGFGIVIDPGYHFVEAMHNTGLTVMDVNAVIITHEHIDHNNDMRILEDLNQSLARFTKEKDREHKISWYL</sequence>
<evidence type="ECO:0000313" key="2">
    <source>
        <dbReference type="Proteomes" id="UP000823912"/>
    </source>
</evidence>